<dbReference type="AlphaFoldDB" id="A0A4V1IZW6"/>
<reference evidence="2" key="2">
    <citation type="submission" date="2018-08" db="EMBL/GenBank/DDBJ databases">
        <title>Leveraging single-cell genomics to expand the Fungal Tree of Life.</title>
        <authorList>
            <consortium name="DOE Joint Genome Institute"/>
            <person name="Ahrendt S.R."/>
            <person name="Quandt C.A."/>
            <person name="Ciobanu D."/>
            <person name="Clum A."/>
            <person name="Salamov A."/>
            <person name="Andreopoulos B."/>
            <person name="Cheng J.-F."/>
            <person name="Woyke T."/>
            <person name="Pelin A."/>
            <person name="Henrissat B."/>
            <person name="Reynolds N."/>
            <person name="Benny G.L."/>
            <person name="Smith M.E."/>
            <person name="James T.Y."/>
            <person name="Grigoriev I.V."/>
        </authorList>
    </citation>
    <scope>NUCLEOTIDE SEQUENCE</scope>
    <source>
        <strain evidence="2">CSF55</strain>
    </source>
</reference>
<dbReference type="Proteomes" id="UP000281549">
    <property type="component" value="Unassembled WGS sequence"/>
</dbReference>
<proteinExistence type="predicted"/>
<reference evidence="3" key="1">
    <citation type="journal article" date="2018" name="Nat. Microbiol.">
        <title>Leveraging single-cell genomics to expand the fungal tree of life.</title>
        <authorList>
            <person name="Ahrendt S.R."/>
            <person name="Quandt C.A."/>
            <person name="Ciobanu D."/>
            <person name="Clum A."/>
            <person name="Salamov A."/>
            <person name="Andreopoulos B."/>
            <person name="Cheng J.F."/>
            <person name="Woyke T."/>
            <person name="Pelin A."/>
            <person name="Henrissat B."/>
            <person name="Reynolds N.K."/>
            <person name="Benny G.L."/>
            <person name="Smith M.E."/>
            <person name="James T.Y."/>
            <person name="Grigoriev I.V."/>
        </authorList>
    </citation>
    <scope>NUCLEOTIDE SEQUENCE [LARGE SCALE GENOMIC DNA]</scope>
    <source>
        <strain evidence="3">CSF55</strain>
    </source>
</reference>
<dbReference type="GO" id="GO:0005737">
    <property type="term" value="C:cytoplasm"/>
    <property type="evidence" value="ECO:0007669"/>
    <property type="project" value="TreeGrafter"/>
</dbReference>
<evidence type="ECO:0000313" key="2">
    <source>
        <dbReference type="EMBL" id="RKP19489.1"/>
    </source>
</evidence>
<dbReference type="GO" id="GO:0016925">
    <property type="term" value="P:protein sumoylation"/>
    <property type="evidence" value="ECO:0007669"/>
    <property type="project" value="TreeGrafter"/>
</dbReference>
<dbReference type="Gene3D" id="3.40.50.720">
    <property type="entry name" value="NAD(P)-binding Rossmann-like Domain"/>
    <property type="match status" value="1"/>
</dbReference>
<dbReference type="SUPFAM" id="SSF69572">
    <property type="entry name" value="Activating enzymes of the ubiquitin-like proteins"/>
    <property type="match status" value="1"/>
</dbReference>
<dbReference type="EMBL" id="ML005214">
    <property type="protein sequence ID" value="RKP19489.1"/>
    <property type="molecule type" value="Genomic_DNA"/>
</dbReference>
<dbReference type="InterPro" id="IPR035985">
    <property type="entry name" value="Ubiquitin-activating_enz"/>
</dbReference>
<evidence type="ECO:0000313" key="1">
    <source>
        <dbReference type="EMBL" id="RKP19486.1"/>
    </source>
</evidence>
<sequence>MNLSEDETKLYDRQLRLFGIESQQKIRNARVVIVGKLNSTMQEVLKNLVLVGVGSFLFYKVTEIEDEHLTLFGASLESTLEHMRTLNHSVKVEKVLHMDDIDYKIMLAFGLEKNEVINLNNLCRQRDAQFVACDVKGTYAAILIDGLNHQFVTEYKRKSESNKDVEVDVIETRKEIYEHVKKIFNLKPLGAEILKKLKRSTNLFSPLVPLFIGNEILSTKSAYWNDSDNLVLSTSSECLKIGLPGDFVPKELAEHFQSSEGLDIPFVGALVGGLLSQEVIKLISERDPPANYGIFINSMEPSAFILQ</sequence>
<dbReference type="PANTHER" id="PTHR10953">
    <property type="entry name" value="UBIQUITIN-ACTIVATING ENZYME E1"/>
    <property type="match status" value="1"/>
</dbReference>
<name>A0A4V1IZW6_ROZAC</name>
<gene>
    <name evidence="1" type="ORF">ROZALSC1DRAFT_28916</name>
    <name evidence="2" type="ORF">ROZALSC1DRAFT_28919</name>
</gene>
<dbReference type="EMBL" id="ML005214">
    <property type="protein sequence ID" value="RKP19486.1"/>
    <property type="molecule type" value="Genomic_DNA"/>
</dbReference>
<evidence type="ECO:0008006" key="4">
    <source>
        <dbReference type="Google" id="ProtNLM"/>
    </source>
</evidence>
<accession>A0A4V1IZW6</accession>
<dbReference type="GO" id="GO:0031510">
    <property type="term" value="C:SUMO activating enzyme complex"/>
    <property type="evidence" value="ECO:0007669"/>
    <property type="project" value="TreeGrafter"/>
</dbReference>
<dbReference type="InterPro" id="IPR045886">
    <property type="entry name" value="ThiF/MoeB/HesA"/>
</dbReference>
<dbReference type="PANTHER" id="PTHR10953:SF162">
    <property type="entry name" value="SUMO-ACTIVATING ENZYME SUBUNIT 1"/>
    <property type="match status" value="1"/>
</dbReference>
<organism evidence="2 3">
    <name type="scientific">Rozella allomycis (strain CSF55)</name>
    <dbReference type="NCBI Taxonomy" id="988480"/>
    <lineage>
        <taxon>Eukaryota</taxon>
        <taxon>Fungi</taxon>
        <taxon>Fungi incertae sedis</taxon>
        <taxon>Cryptomycota</taxon>
        <taxon>Cryptomycota incertae sedis</taxon>
        <taxon>Rozella</taxon>
    </lineage>
</organism>
<evidence type="ECO:0000313" key="3">
    <source>
        <dbReference type="Proteomes" id="UP000281549"/>
    </source>
</evidence>
<dbReference type="GO" id="GO:0019948">
    <property type="term" value="F:SUMO activating enzyme activity"/>
    <property type="evidence" value="ECO:0007669"/>
    <property type="project" value="TreeGrafter"/>
</dbReference>
<protein>
    <recommendedName>
        <fullName evidence="4">THIF-type NAD/FAD binding fold domain-containing protein</fullName>
    </recommendedName>
</protein>